<name>A0A8J2U4D6_9GAMM</name>
<keyword evidence="4" id="KW-0804">Transcription</keyword>
<protein>
    <submittedName>
        <fullName evidence="6">Transcriptional regulator</fullName>
    </submittedName>
</protein>
<organism evidence="6 7">
    <name type="scientific">Neiella marina</name>
    <dbReference type="NCBI Taxonomy" id="508461"/>
    <lineage>
        <taxon>Bacteria</taxon>
        <taxon>Pseudomonadati</taxon>
        <taxon>Pseudomonadota</taxon>
        <taxon>Gammaproteobacteria</taxon>
        <taxon>Alteromonadales</taxon>
        <taxon>Echinimonadaceae</taxon>
        <taxon>Neiella</taxon>
    </lineage>
</organism>
<feature type="domain" description="HTH lysR-type" evidence="5">
    <location>
        <begin position="11"/>
        <end position="63"/>
    </location>
</feature>
<evidence type="ECO:0000256" key="1">
    <source>
        <dbReference type="ARBA" id="ARBA00009437"/>
    </source>
</evidence>
<dbReference type="InterPro" id="IPR058163">
    <property type="entry name" value="LysR-type_TF_proteobact-type"/>
</dbReference>
<keyword evidence="2" id="KW-0805">Transcription regulation</keyword>
<proteinExistence type="inferred from homology"/>
<dbReference type="SUPFAM" id="SSF53850">
    <property type="entry name" value="Periplasmic binding protein-like II"/>
    <property type="match status" value="1"/>
</dbReference>
<dbReference type="InterPro" id="IPR005119">
    <property type="entry name" value="LysR_subst-bd"/>
</dbReference>
<dbReference type="CDD" id="cd08422">
    <property type="entry name" value="PBP2_CrgA_like"/>
    <property type="match status" value="1"/>
</dbReference>
<dbReference type="InterPro" id="IPR036388">
    <property type="entry name" value="WH-like_DNA-bd_sf"/>
</dbReference>
<dbReference type="GO" id="GO:0043565">
    <property type="term" value="F:sequence-specific DNA binding"/>
    <property type="evidence" value="ECO:0007669"/>
    <property type="project" value="TreeGrafter"/>
</dbReference>
<dbReference type="PRINTS" id="PR00039">
    <property type="entry name" value="HTHLYSR"/>
</dbReference>
<dbReference type="InterPro" id="IPR000847">
    <property type="entry name" value="LysR_HTH_N"/>
</dbReference>
<dbReference type="InterPro" id="IPR036390">
    <property type="entry name" value="WH_DNA-bd_sf"/>
</dbReference>
<evidence type="ECO:0000259" key="5">
    <source>
        <dbReference type="PROSITE" id="PS50931"/>
    </source>
</evidence>
<evidence type="ECO:0000256" key="4">
    <source>
        <dbReference type="ARBA" id="ARBA00023163"/>
    </source>
</evidence>
<dbReference type="PANTHER" id="PTHR30537">
    <property type="entry name" value="HTH-TYPE TRANSCRIPTIONAL REGULATOR"/>
    <property type="match status" value="1"/>
</dbReference>
<comment type="caution">
    <text evidence="6">The sequence shown here is derived from an EMBL/GenBank/DDBJ whole genome shotgun (WGS) entry which is preliminary data.</text>
</comment>
<dbReference type="SUPFAM" id="SSF46785">
    <property type="entry name" value="Winged helix' DNA-binding domain"/>
    <property type="match status" value="1"/>
</dbReference>
<dbReference type="PROSITE" id="PS50931">
    <property type="entry name" value="HTH_LYSR"/>
    <property type="match status" value="1"/>
</dbReference>
<sequence>MAKNHKRVERLLLFSKVAELLSFSKAAEQLDISRSYLSQQINQLESELKTQLLIRSTRKVRLTTEGQKVLRQMLEINQKLVDMERDLSHSDESVSGLLKITAPAFFGSAYLMQVCNEFRQQYPQVEFEIDVGNRLEDLAKRNYDLAIRVTNQPPENMIARQLTRYEHWLCASPAYLSQHGEPIEPEDLLHHQCLSHPAWREWRLQPRRRGDDEAIVIDTHGGFAVNDYGVLIEACLAGHGLVRAPQHLLEQHVSDGRLQRLFSHYQIEARDVWLVYPQRIEHSTRMKLFIAYLLKQFDQPKTIAADH</sequence>
<dbReference type="RefSeq" id="WP_158100523.1">
    <property type="nucleotide sequence ID" value="NZ_BMDX01000006.1"/>
</dbReference>
<dbReference type="FunFam" id="1.10.10.10:FF:000001">
    <property type="entry name" value="LysR family transcriptional regulator"/>
    <property type="match status" value="1"/>
</dbReference>
<dbReference type="Proteomes" id="UP000619743">
    <property type="component" value="Unassembled WGS sequence"/>
</dbReference>
<keyword evidence="7" id="KW-1185">Reference proteome</keyword>
<dbReference type="Pfam" id="PF03466">
    <property type="entry name" value="LysR_substrate"/>
    <property type="match status" value="1"/>
</dbReference>
<dbReference type="GO" id="GO:0006351">
    <property type="term" value="P:DNA-templated transcription"/>
    <property type="evidence" value="ECO:0007669"/>
    <property type="project" value="TreeGrafter"/>
</dbReference>
<dbReference type="GO" id="GO:0003700">
    <property type="term" value="F:DNA-binding transcription factor activity"/>
    <property type="evidence" value="ECO:0007669"/>
    <property type="project" value="InterPro"/>
</dbReference>
<evidence type="ECO:0000313" key="7">
    <source>
        <dbReference type="Proteomes" id="UP000619743"/>
    </source>
</evidence>
<reference evidence="7" key="1">
    <citation type="journal article" date="2019" name="Int. J. Syst. Evol. Microbiol.">
        <title>The Global Catalogue of Microorganisms (GCM) 10K type strain sequencing project: providing services to taxonomists for standard genome sequencing and annotation.</title>
        <authorList>
            <consortium name="The Broad Institute Genomics Platform"/>
            <consortium name="The Broad Institute Genome Sequencing Center for Infectious Disease"/>
            <person name="Wu L."/>
            <person name="Ma J."/>
        </authorList>
    </citation>
    <scope>NUCLEOTIDE SEQUENCE [LARGE SCALE GENOMIC DNA]</scope>
    <source>
        <strain evidence="7">CGMCC 1.10130</strain>
    </source>
</reference>
<dbReference type="PANTHER" id="PTHR30537:SF5">
    <property type="entry name" value="HTH-TYPE TRANSCRIPTIONAL ACTIVATOR TTDR-RELATED"/>
    <property type="match status" value="1"/>
</dbReference>
<accession>A0A8J2U4D6</accession>
<evidence type="ECO:0000256" key="3">
    <source>
        <dbReference type="ARBA" id="ARBA00023125"/>
    </source>
</evidence>
<dbReference type="Gene3D" id="1.10.10.10">
    <property type="entry name" value="Winged helix-like DNA-binding domain superfamily/Winged helix DNA-binding domain"/>
    <property type="match status" value="1"/>
</dbReference>
<dbReference type="Pfam" id="PF00126">
    <property type="entry name" value="HTH_1"/>
    <property type="match status" value="1"/>
</dbReference>
<evidence type="ECO:0000256" key="2">
    <source>
        <dbReference type="ARBA" id="ARBA00023015"/>
    </source>
</evidence>
<gene>
    <name evidence="6" type="ORF">GCM10011369_16020</name>
</gene>
<dbReference type="AlphaFoldDB" id="A0A8J2U4D6"/>
<dbReference type="EMBL" id="BMDX01000006">
    <property type="protein sequence ID" value="GGA74970.1"/>
    <property type="molecule type" value="Genomic_DNA"/>
</dbReference>
<dbReference type="OrthoDB" id="9786526at2"/>
<dbReference type="Gene3D" id="3.40.190.290">
    <property type="match status" value="1"/>
</dbReference>
<comment type="similarity">
    <text evidence="1">Belongs to the LysR transcriptional regulatory family.</text>
</comment>
<evidence type="ECO:0000313" key="6">
    <source>
        <dbReference type="EMBL" id="GGA74970.1"/>
    </source>
</evidence>
<keyword evidence="3" id="KW-0238">DNA-binding</keyword>